<dbReference type="Gene3D" id="1.25.40.10">
    <property type="entry name" value="Tetratricopeptide repeat domain"/>
    <property type="match status" value="1"/>
</dbReference>
<feature type="chain" id="PRO_5041383003" evidence="1">
    <location>
        <begin position="22"/>
        <end position="673"/>
    </location>
</feature>
<dbReference type="EMBL" id="CP129968">
    <property type="protein sequence ID" value="WNB17920.1"/>
    <property type="molecule type" value="Genomic_DNA"/>
</dbReference>
<dbReference type="SUPFAM" id="SSF48452">
    <property type="entry name" value="TPR-like"/>
    <property type="match status" value="1"/>
</dbReference>
<dbReference type="KEGG" id="marp:QYS47_28555"/>
<keyword evidence="1" id="KW-0732">Signal</keyword>
<proteinExistence type="predicted"/>
<dbReference type="AlphaFoldDB" id="A0AA51ZW99"/>
<dbReference type="Proteomes" id="UP001232019">
    <property type="component" value="Chromosome"/>
</dbReference>
<dbReference type="InterPro" id="IPR011990">
    <property type="entry name" value="TPR-like_helical_dom_sf"/>
</dbReference>
<gene>
    <name evidence="2" type="ORF">QYS47_28555</name>
</gene>
<organism evidence="2">
    <name type="scientific">Marivirga arenosa</name>
    <dbReference type="NCBI Taxonomy" id="3059076"/>
    <lineage>
        <taxon>Bacteria</taxon>
        <taxon>Pseudomonadati</taxon>
        <taxon>Bacteroidota</taxon>
        <taxon>Cytophagia</taxon>
        <taxon>Cytophagales</taxon>
        <taxon>Marivirgaceae</taxon>
        <taxon>Marivirga</taxon>
    </lineage>
</organism>
<reference evidence="2" key="1">
    <citation type="submission" date="2023-08" db="EMBL/GenBank/DDBJ databases">
        <title>Comparative genomics and taxonomic characterization of three novel marine species of genus Marivirga.</title>
        <authorList>
            <person name="Muhammad N."/>
            <person name="Kim S.-G."/>
        </authorList>
    </citation>
    <scope>NUCLEOTIDE SEQUENCE</scope>
    <source>
        <strain evidence="2">BKB1-2</strain>
    </source>
</reference>
<protein>
    <submittedName>
        <fullName evidence="2">Tetratricopeptide repeat protein</fullName>
    </submittedName>
</protein>
<evidence type="ECO:0000313" key="2">
    <source>
        <dbReference type="EMBL" id="WNB17920.1"/>
    </source>
</evidence>
<evidence type="ECO:0000256" key="1">
    <source>
        <dbReference type="SAM" id="SignalP"/>
    </source>
</evidence>
<feature type="signal peptide" evidence="1">
    <location>
        <begin position="1"/>
        <end position="21"/>
    </location>
</feature>
<dbReference type="RefSeq" id="WP_322347446.1">
    <property type="nucleotide sequence ID" value="NZ_CP129968.2"/>
</dbReference>
<name>A0AA51ZW99_9BACT</name>
<accession>A0AA51ZW99</accession>
<sequence>MRLLFLFLLSFLFCFISNSQSVQEHFSNAKTAYEKQNFEEMLKSIEKAYDLRPNHQTILYYLAIAQSRNARQDEAITILRKLLSIDAFNYELDTEDFNSLKENERWNGLFAYQEFMRKPKINSDSLIQINDSQLHIEDVEFNVYTSKYLVSSINKKNIFEIDKERLVPLFNPFQLSITGMLVQDSILWFTAAGFAQSGLGQDSALLNTSKLYKADLKNRVLLDSFQLEDSKPHLFGDLYLNENNQVLISDSKANTVYKLEQNKLLEYITSDQILSLQGITQINQSYYMADYTKGVFYEQDGRIELVKTPKDLSLKGTDGIYQYGNGFVAIQNGVFPNRVTYCELNGDGTEITKFEYLEKNHPAMGEPTLGYISNGKFYYIANSFWPLNNDGEINNPENINPIILSLDLPEERRKSEQFKVVDYVKVLENHYAEALYFYEHNWLSFRKYAKSHGYISDYSIFLSQDNQEYDIVLETFYSDQEQLEKIETRFKEWLKNIKGPDFQNELKPSEFRENVKTEKLRLETNSNTFNYWLDKCEDKNYHAFNFWLGDWEVYNRKGGYLGHNTITKIDFACGIQEKWTSGSGAFKGSSYNFYNSSNKRWHQSWVDNQGASLLLNGKSSKSKIIMNSDSSKLNQSQITWELLENGNVTQKWDQSSDYGKSWNEVFFRIYKKQ</sequence>